<evidence type="ECO:0000313" key="11">
    <source>
        <dbReference type="Proteomes" id="UP000250140"/>
    </source>
</evidence>
<dbReference type="GO" id="GO:0016020">
    <property type="term" value="C:membrane"/>
    <property type="evidence" value="ECO:0007669"/>
    <property type="project" value="UniProtKB-SubCell"/>
</dbReference>
<keyword evidence="4" id="KW-0808">Transferase</keyword>
<evidence type="ECO:0000256" key="7">
    <source>
        <dbReference type="ARBA" id="ARBA00023136"/>
    </source>
</evidence>
<dbReference type="GO" id="GO:0008374">
    <property type="term" value="F:O-acyltransferase activity"/>
    <property type="evidence" value="ECO:0007669"/>
    <property type="project" value="InterPro"/>
</dbReference>
<evidence type="ECO:0000256" key="1">
    <source>
        <dbReference type="ARBA" id="ARBA00004141"/>
    </source>
</evidence>
<dbReference type="AlphaFoldDB" id="A0A8E2JZH4"/>
<keyword evidence="11" id="KW-1185">Reference proteome</keyword>
<keyword evidence="6 8" id="KW-1133">Transmembrane helix</keyword>
<keyword evidence="7 8" id="KW-0472">Membrane</keyword>
<organism evidence="10 11">
    <name type="scientific">Glonium stellatum</name>
    <dbReference type="NCBI Taxonomy" id="574774"/>
    <lineage>
        <taxon>Eukaryota</taxon>
        <taxon>Fungi</taxon>
        <taxon>Dikarya</taxon>
        <taxon>Ascomycota</taxon>
        <taxon>Pezizomycotina</taxon>
        <taxon>Dothideomycetes</taxon>
        <taxon>Pleosporomycetidae</taxon>
        <taxon>Gloniales</taxon>
        <taxon>Gloniaceae</taxon>
        <taxon>Glonium</taxon>
    </lineage>
</organism>
<evidence type="ECO:0000256" key="2">
    <source>
        <dbReference type="ARBA" id="ARBA00005179"/>
    </source>
</evidence>
<dbReference type="EMBL" id="KV748512">
    <property type="protein sequence ID" value="OCL14899.1"/>
    <property type="molecule type" value="Genomic_DNA"/>
</dbReference>
<reference evidence="10 11" key="1">
    <citation type="journal article" date="2016" name="Nat. Commun.">
        <title>Ectomycorrhizal ecology is imprinted in the genome of the dominant symbiotic fungus Cenococcum geophilum.</title>
        <authorList>
            <consortium name="DOE Joint Genome Institute"/>
            <person name="Peter M."/>
            <person name="Kohler A."/>
            <person name="Ohm R.A."/>
            <person name="Kuo A."/>
            <person name="Krutzmann J."/>
            <person name="Morin E."/>
            <person name="Arend M."/>
            <person name="Barry K.W."/>
            <person name="Binder M."/>
            <person name="Choi C."/>
            <person name="Clum A."/>
            <person name="Copeland A."/>
            <person name="Grisel N."/>
            <person name="Haridas S."/>
            <person name="Kipfer T."/>
            <person name="LaButti K."/>
            <person name="Lindquist E."/>
            <person name="Lipzen A."/>
            <person name="Maire R."/>
            <person name="Meier B."/>
            <person name="Mihaltcheva S."/>
            <person name="Molinier V."/>
            <person name="Murat C."/>
            <person name="Poggeler S."/>
            <person name="Quandt C.A."/>
            <person name="Sperisen C."/>
            <person name="Tritt A."/>
            <person name="Tisserant E."/>
            <person name="Crous P.W."/>
            <person name="Henrissat B."/>
            <person name="Nehls U."/>
            <person name="Egli S."/>
            <person name="Spatafora J.W."/>
            <person name="Grigoriev I.V."/>
            <person name="Martin F.M."/>
        </authorList>
    </citation>
    <scope>NUCLEOTIDE SEQUENCE [LARGE SCALE GENOMIC DNA]</scope>
    <source>
        <strain evidence="10 11">CBS 207.34</strain>
    </source>
</reference>
<feature type="transmembrane region" description="Helical" evidence="8">
    <location>
        <begin position="325"/>
        <end position="347"/>
    </location>
</feature>
<protein>
    <submittedName>
        <fullName evidence="10">Toxin biosynthesis protein</fullName>
    </submittedName>
</protein>
<evidence type="ECO:0000256" key="8">
    <source>
        <dbReference type="SAM" id="Phobius"/>
    </source>
</evidence>
<sequence length="414" mass="47731">MADRNPNTTFREPDSSIIPHVSLFVCQLIALASPPFRGRRFLFSTLIILLGIQAHLRPHFTNNVGLAQPFTIAWSYYMATLAKLLFSNEPGPESDYWRIDKPAREALAYTGFLWKKSVWAVMLVFNQRGIRWNHQVKNVPKLGGQTRRRFLVSQASNFVKYMLVADLLFELSRRLFFTSSDGLVGQVNSKYLSLRAESFAWSFPKAFIFGATPYFMLSMQYSQFAFIAVLLGLSKPEDWPAPFGRLGDTTTIRDFWGRFWHQQLRHMLTSYADSFADALRIPRGTNLSSYTKLYLSFFISGAFHALSQLQMPCPINISVSDRTTGFFLFFVWQAAFITFEDFVQWLVRKTAWGPLKKEGGVLRVWIGYLWVIVALWMTIPLVGDTFLRMRMGIESLLPFSWSRPLVERFIPIPP</sequence>
<name>A0A8E2JZH4_9PEZI</name>
<keyword evidence="5 8" id="KW-0812">Transmembrane</keyword>
<dbReference type="Pfam" id="PF13813">
    <property type="entry name" value="MBOAT_2"/>
    <property type="match status" value="1"/>
</dbReference>
<evidence type="ECO:0000256" key="5">
    <source>
        <dbReference type="ARBA" id="ARBA00022692"/>
    </source>
</evidence>
<dbReference type="PANTHER" id="PTHR31595:SF57">
    <property type="entry name" value="OS04G0481900 PROTEIN"/>
    <property type="match status" value="1"/>
</dbReference>
<feature type="transmembrane region" description="Helical" evidence="8">
    <location>
        <begin position="367"/>
        <end position="387"/>
    </location>
</feature>
<proteinExistence type="inferred from homology"/>
<accession>A0A8E2JZH4</accession>
<feature type="domain" description="Wax synthase" evidence="9">
    <location>
        <begin position="239"/>
        <end position="328"/>
    </location>
</feature>
<comment type="similarity">
    <text evidence="3">Belongs to the wax synthase family.</text>
</comment>
<comment type="subcellular location">
    <subcellularLocation>
        <location evidence="1">Membrane</location>
        <topology evidence="1">Multi-pass membrane protein</topology>
    </subcellularLocation>
</comment>
<dbReference type="PANTHER" id="PTHR31595">
    <property type="entry name" value="LONG-CHAIN-ALCOHOL O-FATTY-ACYLTRANSFERASE 3-RELATED"/>
    <property type="match status" value="1"/>
</dbReference>
<gene>
    <name evidence="10" type="ORF">AOQ84DRAFT_370875</name>
</gene>
<evidence type="ECO:0000256" key="3">
    <source>
        <dbReference type="ARBA" id="ARBA00007282"/>
    </source>
</evidence>
<evidence type="ECO:0000256" key="6">
    <source>
        <dbReference type="ARBA" id="ARBA00022989"/>
    </source>
</evidence>
<comment type="pathway">
    <text evidence="2">Secondary metabolite biosynthesis.</text>
</comment>
<dbReference type="GO" id="GO:0006629">
    <property type="term" value="P:lipid metabolic process"/>
    <property type="evidence" value="ECO:0007669"/>
    <property type="project" value="InterPro"/>
</dbReference>
<evidence type="ECO:0000259" key="9">
    <source>
        <dbReference type="Pfam" id="PF13813"/>
    </source>
</evidence>
<dbReference type="InterPro" id="IPR044851">
    <property type="entry name" value="Wax_synthase"/>
</dbReference>
<dbReference type="InterPro" id="IPR032805">
    <property type="entry name" value="Wax_synthase_dom"/>
</dbReference>
<evidence type="ECO:0000313" key="10">
    <source>
        <dbReference type="EMBL" id="OCL14899.1"/>
    </source>
</evidence>
<evidence type="ECO:0000256" key="4">
    <source>
        <dbReference type="ARBA" id="ARBA00022679"/>
    </source>
</evidence>
<dbReference type="OrthoDB" id="1077582at2759"/>
<dbReference type="Proteomes" id="UP000250140">
    <property type="component" value="Unassembled WGS sequence"/>
</dbReference>